<dbReference type="EMBL" id="LMYN01000037">
    <property type="protein sequence ID" value="KSA02022.1"/>
    <property type="molecule type" value="Genomic_DNA"/>
</dbReference>
<feature type="transmembrane region" description="Helical" evidence="6">
    <location>
        <begin position="41"/>
        <end position="60"/>
    </location>
</feature>
<feature type="transmembrane region" description="Helical" evidence="6">
    <location>
        <begin position="157"/>
        <end position="176"/>
    </location>
</feature>
<evidence type="ECO:0000313" key="8">
    <source>
        <dbReference type="EMBL" id="KSA02022.1"/>
    </source>
</evidence>
<feature type="transmembrane region" description="Helical" evidence="6">
    <location>
        <begin position="12"/>
        <end position="35"/>
    </location>
</feature>
<dbReference type="PANTHER" id="PTHR22950">
    <property type="entry name" value="AMINO ACID TRANSPORTER"/>
    <property type="match status" value="1"/>
</dbReference>
<keyword evidence="4 6" id="KW-1133">Transmembrane helix</keyword>
<evidence type="ECO:0000256" key="4">
    <source>
        <dbReference type="ARBA" id="ARBA00022989"/>
    </source>
</evidence>
<dbReference type="InterPro" id="IPR013057">
    <property type="entry name" value="AA_transpt_TM"/>
</dbReference>
<evidence type="ECO:0000256" key="2">
    <source>
        <dbReference type="ARBA" id="ARBA00008066"/>
    </source>
</evidence>
<sequence length="449" mass="48860">MPTVDLHHGSSMVSSAINLLKTIIGAGLLSIPYSYSTDGSILGTVIILLAALTSGYGLFLQGYVSQYAPLGHATFFNICSITYPSLSVVFDIAIAVQCFGCALSYLVLIGDLMPTIITSLSFISEEHYRTFWILASTVICVPLSFMKNLSSLQYTSVLGLIAIFYMALLVVAHFLIDDIPDSSKGEIRLFPPNILGVFSTFSIAVFAFTGHQNMFSIINEAKDKSLKSITELINIAIIASSVLFIVVGLAGYSTFGDKVNGNVILLYPNSWTTTLGRLCIVFMVVFSFPLMFHPARISVNNIYHTIYSKITEMKENASSEDETTSLLDDASQEIHETGSVLEDLSRKTTVVPFTHNVFLIITTILLIIGYTLAITIKSFALVLAIIGATGSTAISFILPGLFGYKLIGSEVDYPSKTDLLLKSCSLALVIWGFGVMFLCLYTTLFMGSY</sequence>
<comment type="caution">
    <text evidence="8">The sequence shown here is derived from an EMBL/GenBank/DDBJ whole genome shotgun (WGS) entry which is preliminary data.</text>
</comment>
<dbReference type="GO" id="GO:0005302">
    <property type="term" value="F:L-tyrosine transmembrane transporter activity"/>
    <property type="evidence" value="ECO:0007669"/>
    <property type="project" value="TreeGrafter"/>
</dbReference>
<dbReference type="GO" id="GO:0005313">
    <property type="term" value="F:L-glutamate transmembrane transporter activity"/>
    <property type="evidence" value="ECO:0007669"/>
    <property type="project" value="TreeGrafter"/>
</dbReference>
<feature type="domain" description="Amino acid transporter transmembrane" evidence="7">
    <location>
        <begin position="8"/>
        <end position="437"/>
    </location>
</feature>
<feature type="transmembrane region" description="Helical" evidence="6">
    <location>
        <begin position="81"/>
        <end position="108"/>
    </location>
</feature>
<protein>
    <recommendedName>
        <fullName evidence="7">Amino acid transporter transmembrane domain-containing protein</fullName>
    </recommendedName>
</protein>
<accession>A0A0V1Q0R0</accession>
<evidence type="ECO:0000256" key="1">
    <source>
        <dbReference type="ARBA" id="ARBA00004141"/>
    </source>
</evidence>
<dbReference type="PANTHER" id="PTHR22950:SF224">
    <property type="entry name" value="VACUOLAR AMINO ACID TRANSPORTER 7"/>
    <property type="match status" value="1"/>
</dbReference>
<proteinExistence type="inferred from homology"/>
<feature type="transmembrane region" description="Helical" evidence="6">
    <location>
        <begin position="128"/>
        <end position="145"/>
    </location>
</feature>
<feature type="transmembrane region" description="Helical" evidence="6">
    <location>
        <begin position="188"/>
        <end position="211"/>
    </location>
</feature>
<reference evidence="8 9" key="1">
    <citation type="submission" date="2015-11" db="EMBL/GenBank/DDBJ databases">
        <title>The genome of Debaryomyces fabryi.</title>
        <authorList>
            <person name="Tafer H."/>
            <person name="Lopandic K."/>
        </authorList>
    </citation>
    <scope>NUCLEOTIDE SEQUENCE [LARGE SCALE GENOMIC DNA]</scope>
    <source>
        <strain evidence="8 9">CBS 789</strain>
    </source>
</reference>
<organism evidence="8 9">
    <name type="scientific">Debaryomyces fabryi</name>
    <dbReference type="NCBI Taxonomy" id="58627"/>
    <lineage>
        <taxon>Eukaryota</taxon>
        <taxon>Fungi</taxon>
        <taxon>Dikarya</taxon>
        <taxon>Ascomycota</taxon>
        <taxon>Saccharomycotina</taxon>
        <taxon>Pichiomycetes</taxon>
        <taxon>Debaryomycetaceae</taxon>
        <taxon>Debaryomyces</taxon>
    </lineage>
</organism>
<dbReference type="GO" id="GO:0005290">
    <property type="term" value="F:L-histidine transmembrane transporter activity"/>
    <property type="evidence" value="ECO:0007669"/>
    <property type="project" value="TreeGrafter"/>
</dbReference>
<dbReference type="AlphaFoldDB" id="A0A0V1Q0R0"/>
<dbReference type="RefSeq" id="XP_015468124.1">
    <property type="nucleotide sequence ID" value="XM_015611065.1"/>
</dbReference>
<gene>
    <name evidence="8" type="ORF">AC631_02235</name>
</gene>
<dbReference type="GO" id="GO:0015189">
    <property type="term" value="F:L-lysine transmembrane transporter activity"/>
    <property type="evidence" value="ECO:0007669"/>
    <property type="project" value="TreeGrafter"/>
</dbReference>
<feature type="transmembrane region" description="Helical" evidence="6">
    <location>
        <begin position="379"/>
        <end position="407"/>
    </location>
</feature>
<evidence type="ECO:0000256" key="6">
    <source>
        <dbReference type="SAM" id="Phobius"/>
    </source>
</evidence>
<feature type="transmembrane region" description="Helical" evidence="6">
    <location>
        <begin position="232"/>
        <end position="255"/>
    </location>
</feature>
<evidence type="ECO:0000256" key="5">
    <source>
        <dbReference type="ARBA" id="ARBA00023136"/>
    </source>
</evidence>
<feature type="transmembrane region" description="Helical" evidence="6">
    <location>
        <begin position="275"/>
        <end position="292"/>
    </location>
</feature>
<evidence type="ECO:0000313" key="9">
    <source>
        <dbReference type="Proteomes" id="UP000054251"/>
    </source>
</evidence>
<dbReference type="Pfam" id="PF01490">
    <property type="entry name" value="Aa_trans"/>
    <property type="match status" value="1"/>
</dbReference>
<dbReference type="Proteomes" id="UP000054251">
    <property type="component" value="Unassembled WGS sequence"/>
</dbReference>
<feature type="transmembrane region" description="Helical" evidence="6">
    <location>
        <begin position="353"/>
        <end position="373"/>
    </location>
</feature>
<dbReference type="GeneID" id="26839244"/>
<dbReference type="GO" id="GO:0015194">
    <property type="term" value="F:L-serine transmembrane transporter activity"/>
    <property type="evidence" value="ECO:0007669"/>
    <property type="project" value="TreeGrafter"/>
</dbReference>
<dbReference type="OrthoDB" id="438545at2759"/>
<name>A0A0V1Q0R0_9ASCO</name>
<feature type="transmembrane region" description="Helical" evidence="6">
    <location>
        <begin position="419"/>
        <end position="444"/>
    </location>
</feature>
<comment type="subcellular location">
    <subcellularLocation>
        <location evidence="1">Membrane</location>
        <topology evidence="1">Multi-pass membrane protein</topology>
    </subcellularLocation>
</comment>
<dbReference type="GO" id="GO:0000329">
    <property type="term" value="C:fungal-type vacuole membrane"/>
    <property type="evidence" value="ECO:0007669"/>
    <property type="project" value="TreeGrafter"/>
</dbReference>
<dbReference type="GO" id="GO:0061459">
    <property type="term" value="F:L-arginine transmembrane transporter activity"/>
    <property type="evidence" value="ECO:0007669"/>
    <property type="project" value="TreeGrafter"/>
</dbReference>
<keyword evidence="9" id="KW-1185">Reference proteome</keyword>
<keyword evidence="5 6" id="KW-0472">Membrane</keyword>
<keyword evidence="3 6" id="KW-0812">Transmembrane</keyword>
<evidence type="ECO:0000256" key="3">
    <source>
        <dbReference type="ARBA" id="ARBA00022692"/>
    </source>
</evidence>
<comment type="similarity">
    <text evidence="2">Belongs to the amino acid/polyamine transporter 2 family.</text>
</comment>
<evidence type="ECO:0000259" key="7">
    <source>
        <dbReference type="Pfam" id="PF01490"/>
    </source>
</evidence>